<evidence type="ECO:0000313" key="2">
    <source>
        <dbReference type="Proteomes" id="UP001076974"/>
    </source>
</evidence>
<protein>
    <submittedName>
        <fullName evidence="1">Uncharacterized protein</fullName>
    </submittedName>
</protein>
<dbReference type="Proteomes" id="UP001076974">
    <property type="component" value="Unassembled WGS sequence"/>
</dbReference>
<gene>
    <name evidence="1" type="ORF">OZZ16_02805</name>
</gene>
<sequence>MWKSSGKVSHFFTGSSTGSGKILEVGSMGDWEYPHKMFQAFMSNQFADCRDTKCGLT</sequence>
<organism evidence="1 2">
    <name type="scientific">Mediterraneibacter gnavus</name>
    <name type="common">Ruminococcus gnavus</name>
    <dbReference type="NCBI Taxonomy" id="33038"/>
    <lineage>
        <taxon>Bacteria</taxon>
        <taxon>Bacillati</taxon>
        <taxon>Bacillota</taxon>
        <taxon>Clostridia</taxon>
        <taxon>Lachnospirales</taxon>
        <taxon>Lachnospiraceae</taxon>
        <taxon>Mediterraneibacter</taxon>
    </lineage>
</organism>
<proteinExistence type="predicted"/>
<dbReference type="EMBL" id="JAPRBD010000002">
    <property type="protein sequence ID" value="MCZ0688855.1"/>
    <property type="molecule type" value="Genomic_DNA"/>
</dbReference>
<evidence type="ECO:0000313" key="1">
    <source>
        <dbReference type="EMBL" id="MCZ0688855.1"/>
    </source>
</evidence>
<name>A0AAJ1LJ19_MEDGN</name>
<reference evidence="1" key="1">
    <citation type="submission" date="2022-11" db="EMBL/GenBank/DDBJ databases">
        <title>Temperate bacteriophages infecting mucin-degrading bacterium Ruminococcus gnavus from the human gut.</title>
        <authorList>
            <person name="Buttimer C."/>
        </authorList>
    </citation>
    <scope>NUCLEOTIDE SEQUENCE</scope>
    <source>
        <strain evidence="1">CCUG 52279</strain>
    </source>
</reference>
<dbReference type="AlphaFoldDB" id="A0AAJ1LJ19"/>
<accession>A0AAJ1LJ19</accession>
<comment type="caution">
    <text evidence="1">The sequence shown here is derived from an EMBL/GenBank/DDBJ whole genome shotgun (WGS) entry which is preliminary data.</text>
</comment>